<proteinExistence type="predicted"/>
<sequence length="187" mass="21213">MAYIMDTNEEERVKGKTVEVGSAHFETEITRFTILDAPGILCIGFLKCSRQQKEITREQAVQAQEWCFESSIMLIHKRMRKEKYFNWLGYLVHVCCWFLCPLAHIGSVSHDSHSSSTPTSLLHTRISSMAATENISVRAKFGREKELEAALLCLRGDKADISHEATETKILKVRQRIQSLQAGKAKA</sequence>
<feature type="transmembrane region" description="Helical" evidence="1">
    <location>
        <begin position="84"/>
        <end position="106"/>
    </location>
</feature>
<dbReference type="Proteomes" id="UP000239757">
    <property type="component" value="Unassembled WGS sequence"/>
</dbReference>
<dbReference type="SUPFAM" id="SSF52540">
    <property type="entry name" value="P-loop containing nucleoside triphosphate hydrolases"/>
    <property type="match status" value="1"/>
</dbReference>
<gene>
    <name evidence="2" type="ORF">GOBAR_AA33267</name>
</gene>
<dbReference type="OrthoDB" id="1751540at2759"/>
<evidence type="ECO:0000313" key="2">
    <source>
        <dbReference type="EMBL" id="PPR87423.1"/>
    </source>
</evidence>
<organism evidence="2 3">
    <name type="scientific">Gossypium barbadense</name>
    <name type="common">Sea Island cotton</name>
    <name type="synonym">Hibiscus barbadensis</name>
    <dbReference type="NCBI Taxonomy" id="3634"/>
    <lineage>
        <taxon>Eukaryota</taxon>
        <taxon>Viridiplantae</taxon>
        <taxon>Streptophyta</taxon>
        <taxon>Embryophyta</taxon>
        <taxon>Tracheophyta</taxon>
        <taxon>Spermatophyta</taxon>
        <taxon>Magnoliopsida</taxon>
        <taxon>eudicotyledons</taxon>
        <taxon>Gunneridae</taxon>
        <taxon>Pentapetalae</taxon>
        <taxon>rosids</taxon>
        <taxon>malvids</taxon>
        <taxon>Malvales</taxon>
        <taxon>Malvaceae</taxon>
        <taxon>Malvoideae</taxon>
        <taxon>Gossypium</taxon>
    </lineage>
</organism>
<reference evidence="2 3" key="1">
    <citation type="submission" date="2015-01" db="EMBL/GenBank/DDBJ databases">
        <title>Genome of allotetraploid Gossypium barbadense reveals genomic plasticity and fiber elongation in cotton evolution.</title>
        <authorList>
            <person name="Chen X."/>
            <person name="Liu X."/>
            <person name="Zhao B."/>
            <person name="Zheng H."/>
            <person name="Hu Y."/>
            <person name="Lu G."/>
            <person name="Yang C."/>
            <person name="Chen J."/>
            <person name="Shan C."/>
            <person name="Zhang L."/>
            <person name="Zhou Y."/>
            <person name="Wang L."/>
            <person name="Guo W."/>
            <person name="Bai Y."/>
            <person name="Ruan J."/>
            <person name="Shangguan X."/>
            <person name="Mao Y."/>
            <person name="Jiang J."/>
            <person name="Zhu Y."/>
            <person name="Lei J."/>
            <person name="Kang H."/>
            <person name="Chen S."/>
            <person name="He X."/>
            <person name="Wang R."/>
            <person name="Wang Y."/>
            <person name="Chen J."/>
            <person name="Wang L."/>
            <person name="Yu S."/>
            <person name="Wang B."/>
            <person name="Wei J."/>
            <person name="Song S."/>
            <person name="Lu X."/>
            <person name="Gao Z."/>
            <person name="Gu W."/>
            <person name="Deng X."/>
            <person name="Ma D."/>
            <person name="Wang S."/>
            <person name="Liang W."/>
            <person name="Fang L."/>
            <person name="Cai C."/>
            <person name="Zhu X."/>
            <person name="Zhou B."/>
            <person name="Zhang Y."/>
            <person name="Chen Z."/>
            <person name="Xu S."/>
            <person name="Zhu R."/>
            <person name="Wang S."/>
            <person name="Zhang T."/>
            <person name="Zhao G."/>
        </authorList>
    </citation>
    <scope>NUCLEOTIDE SEQUENCE [LARGE SCALE GENOMIC DNA]</scope>
    <source>
        <strain evidence="3">cv. Xinhai21</strain>
        <tissue evidence="2">Leaf</tissue>
    </source>
</reference>
<evidence type="ECO:0008006" key="4">
    <source>
        <dbReference type="Google" id="ProtNLM"/>
    </source>
</evidence>
<keyword evidence="1" id="KW-0472">Membrane</keyword>
<dbReference type="Gene3D" id="3.40.50.300">
    <property type="entry name" value="P-loop containing nucleotide triphosphate hydrolases"/>
    <property type="match status" value="1"/>
</dbReference>
<evidence type="ECO:0000256" key="1">
    <source>
        <dbReference type="SAM" id="Phobius"/>
    </source>
</evidence>
<name>A0A2P5W8K7_GOSBA</name>
<accession>A0A2P5W8K7</accession>
<evidence type="ECO:0000313" key="3">
    <source>
        <dbReference type="Proteomes" id="UP000239757"/>
    </source>
</evidence>
<dbReference type="InterPro" id="IPR027417">
    <property type="entry name" value="P-loop_NTPase"/>
</dbReference>
<dbReference type="InterPro" id="IPR031157">
    <property type="entry name" value="G_TR_CS"/>
</dbReference>
<keyword evidence="1" id="KW-0812">Transmembrane</keyword>
<dbReference type="AlphaFoldDB" id="A0A2P5W8K7"/>
<dbReference type="PROSITE" id="PS00301">
    <property type="entry name" value="G_TR_1"/>
    <property type="match status" value="1"/>
</dbReference>
<dbReference type="EMBL" id="KZ668585">
    <property type="protein sequence ID" value="PPR87423.1"/>
    <property type="molecule type" value="Genomic_DNA"/>
</dbReference>
<protein>
    <recommendedName>
        <fullName evidence="4">G domain-containing protein</fullName>
    </recommendedName>
</protein>
<keyword evidence="1" id="KW-1133">Transmembrane helix</keyword>